<organism evidence="8 9">
    <name type="scientific">Halonotius aquaticus</name>
    <dbReference type="NCBI Taxonomy" id="2216978"/>
    <lineage>
        <taxon>Archaea</taxon>
        <taxon>Methanobacteriati</taxon>
        <taxon>Methanobacteriota</taxon>
        <taxon>Stenosarchaea group</taxon>
        <taxon>Halobacteria</taxon>
        <taxon>Halobacteriales</taxon>
        <taxon>Haloferacaceae</taxon>
        <taxon>Halonotius</taxon>
    </lineage>
</organism>
<gene>
    <name evidence="8" type="ORF">DM826_03520</name>
</gene>
<protein>
    <submittedName>
        <fullName evidence="8">Type II toxin-antitoxin system VapC family toxin</fullName>
    </submittedName>
</protein>
<accession>A0A3A6Q4D1</accession>
<comment type="similarity">
    <text evidence="6">Belongs to the PINc/VapC protein family.</text>
</comment>
<evidence type="ECO:0000256" key="4">
    <source>
        <dbReference type="ARBA" id="ARBA00022801"/>
    </source>
</evidence>
<evidence type="ECO:0000313" key="8">
    <source>
        <dbReference type="EMBL" id="RJX44157.1"/>
    </source>
</evidence>
<dbReference type="Gene3D" id="3.40.50.1010">
    <property type="entry name" value="5'-nuclease"/>
    <property type="match status" value="1"/>
</dbReference>
<evidence type="ECO:0000256" key="6">
    <source>
        <dbReference type="ARBA" id="ARBA00038093"/>
    </source>
</evidence>
<evidence type="ECO:0000313" key="9">
    <source>
        <dbReference type="Proteomes" id="UP000276588"/>
    </source>
</evidence>
<dbReference type="Pfam" id="PF01850">
    <property type="entry name" value="PIN"/>
    <property type="match status" value="1"/>
</dbReference>
<dbReference type="PANTHER" id="PTHR33653:SF1">
    <property type="entry name" value="RIBONUCLEASE VAPC2"/>
    <property type="match status" value="1"/>
</dbReference>
<dbReference type="InterPro" id="IPR002716">
    <property type="entry name" value="PIN_dom"/>
</dbReference>
<dbReference type="InterPro" id="IPR029060">
    <property type="entry name" value="PIN-like_dom_sf"/>
</dbReference>
<dbReference type="AlphaFoldDB" id="A0A3A6Q4D1"/>
<dbReference type="EMBL" id="QKNY01000005">
    <property type="protein sequence ID" value="RJX44157.1"/>
    <property type="molecule type" value="Genomic_DNA"/>
</dbReference>
<feature type="domain" description="PIN" evidence="7">
    <location>
        <begin position="3"/>
        <end position="117"/>
    </location>
</feature>
<comment type="caution">
    <text evidence="8">The sequence shown here is derived from an EMBL/GenBank/DDBJ whole genome shotgun (WGS) entry which is preliminary data.</text>
</comment>
<dbReference type="GO" id="GO:0016787">
    <property type="term" value="F:hydrolase activity"/>
    <property type="evidence" value="ECO:0007669"/>
    <property type="project" value="UniProtKB-KW"/>
</dbReference>
<evidence type="ECO:0000256" key="5">
    <source>
        <dbReference type="ARBA" id="ARBA00022842"/>
    </source>
</evidence>
<keyword evidence="4" id="KW-0378">Hydrolase</keyword>
<name>A0A3A6Q4D1_9EURY</name>
<keyword evidence="3" id="KW-0479">Metal-binding</keyword>
<dbReference type="GO" id="GO:0046872">
    <property type="term" value="F:metal ion binding"/>
    <property type="evidence" value="ECO:0007669"/>
    <property type="project" value="UniProtKB-KW"/>
</dbReference>
<dbReference type="OrthoDB" id="147588at2157"/>
<comment type="cofactor">
    <cofactor evidence="1">
        <name>Mg(2+)</name>
        <dbReference type="ChEBI" id="CHEBI:18420"/>
    </cofactor>
</comment>
<dbReference type="PANTHER" id="PTHR33653">
    <property type="entry name" value="RIBONUCLEASE VAPC2"/>
    <property type="match status" value="1"/>
</dbReference>
<dbReference type="GO" id="GO:0004518">
    <property type="term" value="F:nuclease activity"/>
    <property type="evidence" value="ECO:0007669"/>
    <property type="project" value="UniProtKB-KW"/>
</dbReference>
<reference evidence="8 9" key="1">
    <citation type="submission" date="2018-06" db="EMBL/GenBank/DDBJ databases">
        <title>Halonotius sp. F13-13 a new haloarchaeeon isolated from a solar saltern from Isla Cristina, Huelva, Spain.</title>
        <authorList>
            <person name="Duran-Viseras A."/>
            <person name="Sanchez-Porro C."/>
            <person name="Ventosa A."/>
        </authorList>
    </citation>
    <scope>NUCLEOTIDE SEQUENCE [LARGE SCALE GENOMIC DNA]</scope>
    <source>
        <strain evidence="8 9">F13-13</strain>
    </source>
</reference>
<evidence type="ECO:0000256" key="3">
    <source>
        <dbReference type="ARBA" id="ARBA00022723"/>
    </source>
</evidence>
<evidence type="ECO:0000256" key="1">
    <source>
        <dbReference type="ARBA" id="ARBA00001946"/>
    </source>
</evidence>
<evidence type="ECO:0000259" key="7">
    <source>
        <dbReference type="Pfam" id="PF01850"/>
    </source>
</evidence>
<dbReference type="SUPFAM" id="SSF88723">
    <property type="entry name" value="PIN domain-like"/>
    <property type="match status" value="1"/>
</dbReference>
<proteinExistence type="inferred from homology"/>
<keyword evidence="5" id="KW-0460">Magnesium</keyword>
<dbReference type="Proteomes" id="UP000276588">
    <property type="component" value="Unassembled WGS sequence"/>
</dbReference>
<dbReference type="InterPro" id="IPR050556">
    <property type="entry name" value="Type_II_TA_system_RNase"/>
</dbReference>
<dbReference type="RefSeq" id="WP_120101535.1">
    <property type="nucleotide sequence ID" value="NZ_QKNY01000005.1"/>
</dbReference>
<keyword evidence="2" id="KW-0540">Nuclease</keyword>
<keyword evidence="9" id="KW-1185">Reference proteome</keyword>
<sequence>MLLLDNTILSDYLAGVDTARQFLEQYEQDVWAVSSLVLYEAYMGCAHGYIDATPAMVRQAVNTSMTVVDVTSQTAAEAETLQRELLDSGVPADSPDILIAATAREHGGTFATADKHFWKPEIEEVLSIAQYDPY</sequence>
<evidence type="ECO:0000256" key="2">
    <source>
        <dbReference type="ARBA" id="ARBA00022722"/>
    </source>
</evidence>